<proteinExistence type="predicted"/>
<keyword evidence="1" id="KW-0812">Transmembrane</keyword>
<dbReference type="EMBL" id="JHEH01000010">
    <property type="protein sequence ID" value="KEP69785.1"/>
    <property type="molecule type" value="Genomic_DNA"/>
</dbReference>
<protein>
    <submittedName>
        <fullName evidence="2">Uncharacterized protein</fullName>
    </submittedName>
</protein>
<sequence length="178" mass="19473">MTNDFISTIAAGSLAALVMFLLNHMSKKFRGQKLPKWAMPAAIGAALIGYTIWNEYSWYPHTRDAMPDTVVVLQAVDERVAWRPWTYLVPMVTRFMAVDGAQVTHPIASRPDLAETDLLLIGRWQPLQTVPTVYNCDDGQRADLIAGASLNSDGTLSGGKWVKLSAQDPGLQAVCAKG</sequence>
<accession>A0A074TI14</accession>
<name>A0A074TI14_9RHOB</name>
<dbReference type="Proteomes" id="UP000027725">
    <property type="component" value="Unassembled WGS sequence"/>
</dbReference>
<keyword evidence="1" id="KW-1133">Transmembrane helix</keyword>
<evidence type="ECO:0000313" key="3">
    <source>
        <dbReference type="Proteomes" id="UP000027725"/>
    </source>
</evidence>
<dbReference type="OrthoDB" id="8601734at2"/>
<dbReference type="STRING" id="1185766.SAMN05216224_101636"/>
<evidence type="ECO:0000256" key="1">
    <source>
        <dbReference type="SAM" id="Phobius"/>
    </source>
</evidence>
<feature type="transmembrane region" description="Helical" evidence="1">
    <location>
        <begin position="37"/>
        <end position="53"/>
    </location>
</feature>
<evidence type="ECO:0000313" key="2">
    <source>
        <dbReference type="EMBL" id="KEP69785.1"/>
    </source>
</evidence>
<keyword evidence="3" id="KW-1185">Reference proteome</keyword>
<dbReference type="AlphaFoldDB" id="A0A074TI14"/>
<feature type="transmembrane region" description="Helical" evidence="1">
    <location>
        <begin position="6"/>
        <end position="25"/>
    </location>
</feature>
<organism evidence="2 3">
    <name type="scientific">Thioclava dalianensis</name>
    <dbReference type="NCBI Taxonomy" id="1185766"/>
    <lineage>
        <taxon>Bacteria</taxon>
        <taxon>Pseudomonadati</taxon>
        <taxon>Pseudomonadota</taxon>
        <taxon>Alphaproteobacteria</taxon>
        <taxon>Rhodobacterales</taxon>
        <taxon>Paracoccaceae</taxon>
        <taxon>Thioclava</taxon>
    </lineage>
</organism>
<gene>
    <name evidence="2" type="ORF">DL1_01790</name>
</gene>
<keyword evidence="1" id="KW-0472">Membrane</keyword>
<dbReference type="RefSeq" id="WP_038065563.1">
    <property type="nucleotide sequence ID" value="NZ_FOVB01000001.1"/>
</dbReference>
<reference evidence="2 3" key="1">
    <citation type="submission" date="2014-03" db="EMBL/GenBank/DDBJ databases">
        <title>The draft genome sequence of Thioclava dalianensis DLFJ1-1.</title>
        <authorList>
            <person name="Lai Q."/>
            <person name="Shao Z."/>
        </authorList>
    </citation>
    <scope>NUCLEOTIDE SEQUENCE [LARGE SCALE GENOMIC DNA]</scope>
    <source>
        <strain evidence="2 3">DLFJ1-1</strain>
    </source>
</reference>
<dbReference type="eggNOG" id="ENOG5032P1D">
    <property type="taxonomic scope" value="Bacteria"/>
</dbReference>
<comment type="caution">
    <text evidence="2">The sequence shown here is derived from an EMBL/GenBank/DDBJ whole genome shotgun (WGS) entry which is preliminary data.</text>
</comment>